<evidence type="ECO:0000256" key="4">
    <source>
        <dbReference type="ARBA" id="ARBA00022759"/>
    </source>
</evidence>
<comment type="similarity">
    <text evidence="1">Belongs to the HicA mRNA interferase family.</text>
</comment>
<keyword evidence="2" id="KW-1277">Toxin-antitoxin system</keyword>
<gene>
    <name evidence="8" type="ordered locus">Solca_2324</name>
</gene>
<name>H8KR99_SOLCM</name>
<dbReference type="InterPro" id="IPR012933">
    <property type="entry name" value="HicA_mRNA_interferase"/>
</dbReference>
<accession>H8KR99</accession>
<dbReference type="EMBL" id="CP003349">
    <property type="protein sequence ID" value="AFD07366.1"/>
    <property type="molecule type" value="Genomic_DNA"/>
</dbReference>
<evidence type="ECO:0000256" key="6">
    <source>
        <dbReference type="ARBA" id="ARBA00022884"/>
    </source>
</evidence>
<dbReference type="Pfam" id="PF07927">
    <property type="entry name" value="HicA_toxin"/>
    <property type="match status" value="1"/>
</dbReference>
<keyword evidence="6" id="KW-0694">RNA-binding</keyword>
<dbReference type="OrthoDB" id="9798547at2"/>
<keyword evidence="8" id="KW-0449">Lipoprotein</keyword>
<proteinExistence type="inferred from homology"/>
<dbReference type="AlphaFoldDB" id="H8KR99"/>
<keyword evidence="3" id="KW-0540">Nuclease</keyword>
<keyword evidence="5" id="KW-0378">Hydrolase</keyword>
<dbReference type="SUPFAM" id="SSF54786">
    <property type="entry name" value="YcfA/nrd intein domain"/>
    <property type="match status" value="1"/>
</dbReference>
<dbReference type="HOGENOM" id="CLU_164851_4_0_10"/>
<dbReference type="RefSeq" id="WP_014680593.1">
    <property type="nucleotide sequence ID" value="NC_017770.1"/>
</dbReference>
<reference evidence="8" key="1">
    <citation type="submission" date="2012-02" db="EMBL/GenBank/DDBJ databases">
        <title>The complete genome of Solitalea canadensis DSM 3403.</title>
        <authorList>
            <consortium name="US DOE Joint Genome Institute (JGI-PGF)"/>
            <person name="Lucas S."/>
            <person name="Copeland A."/>
            <person name="Lapidus A."/>
            <person name="Glavina del Rio T."/>
            <person name="Dalin E."/>
            <person name="Tice H."/>
            <person name="Bruce D."/>
            <person name="Goodwin L."/>
            <person name="Pitluck S."/>
            <person name="Peters L."/>
            <person name="Ovchinnikova G."/>
            <person name="Lu M."/>
            <person name="Kyrpides N."/>
            <person name="Mavromatis K."/>
            <person name="Ivanova N."/>
            <person name="Brettin T."/>
            <person name="Detter J.C."/>
            <person name="Han C."/>
            <person name="Larimer F."/>
            <person name="Land M."/>
            <person name="Hauser L."/>
            <person name="Markowitz V."/>
            <person name="Cheng J.-F."/>
            <person name="Hugenholtz P."/>
            <person name="Woyke T."/>
            <person name="Wu D."/>
            <person name="Spring S."/>
            <person name="Schroeder M."/>
            <person name="Kopitz M."/>
            <person name="Brambilla E."/>
            <person name="Klenk H.-P."/>
            <person name="Eisen J.A."/>
        </authorList>
    </citation>
    <scope>NUCLEOTIDE SEQUENCE</scope>
    <source>
        <strain evidence="8">DSM 3403</strain>
    </source>
</reference>
<dbReference type="InterPro" id="IPR038570">
    <property type="entry name" value="HicA_sf"/>
</dbReference>
<dbReference type="KEGG" id="scn:Solca_2324"/>
<keyword evidence="7" id="KW-0346">Stress response</keyword>
<keyword evidence="9" id="KW-1185">Reference proteome</keyword>
<dbReference type="GO" id="GO:0016787">
    <property type="term" value="F:hydrolase activity"/>
    <property type="evidence" value="ECO:0007669"/>
    <property type="project" value="UniProtKB-KW"/>
</dbReference>
<dbReference type="GO" id="GO:0004519">
    <property type="term" value="F:endonuclease activity"/>
    <property type="evidence" value="ECO:0007669"/>
    <property type="project" value="UniProtKB-KW"/>
</dbReference>
<dbReference type="Proteomes" id="UP000007590">
    <property type="component" value="Chromosome"/>
</dbReference>
<organism evidence="8 9">
    <name type="scientific">Solitalea canadensis (strain ATCC 29591 / DSM 3403 / JCM 21819 / LMG 8368 / NBRC 15130 / NCIMB 12057 / USAM 9D)</name>
    <name type="common">Flexibacter canadensis</name>
    <dbReference type="NCBI Taxonomy" id="929556"/>
    <lineage>
        <taxon>Bacteria</taxon>
        <taxon>Pseudomonadati</taxon>
        <taxon>Bacteroidota</taxon>
        <taxon>Sphingobacteriia</taxon>
        <taxon>Sphingobacteriales</taxon>
        <taxon>Sphingobacteriaceae</taxon>
        <taxon>Solitalea</taxon>
    </lineage>
</organism>
<evidence type="ECO:0000313" key="9">
    <source>
        <dbReference type="Proteomes" id="UP000007590"/>
    </source>
</evidence>
<evidence type="ECO:0000256" key="3">
    <source>
        <dbReference type="ARBA" id="ARBA00022722"/>
    </source>
</evidence>
<sequence length="61" mass="7281">MKSSELHRLIKRNGWICIRSEGSHYIYQKDDRNYPVPFHGSKEVGKGLEMKIKKEMKLILY</sequence>
<dbReference type="eggNOG" id="COG1724">
    <property type="taxonomic scope" value="Bacteria"/>
</dbReference>
<evidence type="ECO:0000256" key="2">
    <source>
        <dbReference type="ARBA" id="ARBA00022649"/>
    </source>
</evidence>
<dbReference type="Gene3D" id="3.30.920.30">
    <property type="entry name" value="Hypothetical protein"/>
    <property type="match status" value="1"/>
</dbReference>
<protein>
    <submittedName>
        <fullName evidence="8">Putative periplasmic or secreted lipoprotein</fullName>
    </submittedName>
</protein>
<evidence type="ECO:0000256" key="5">
    <source>
        <dbReference type="ARBA" id="ARBA00022801"/>
    </source>
</evidence>
<keyword evidence="4" id="KW-0255">Endonuclease</keyword>
<dbReference type="STRING" id="929556.Solca_2324"/>
<evidence type="ECO:0000256" key="7">
    <source>
        <dbReference type="ARBA" id="ARBA00023016"/>
    </source>
</evidence>
<evidence type="ECO:0000313" key="8">
    <source>
        <dbReference type="EMBL" id="AFD07366.1"/>
    </source>
</evidence>
<evidence type="ECO:0000256" key="1">
    <source>
        <dbReference type="ARBA" id="ARBA00006620"/>
    </source>
</evidence>
<dbReference type="GO" id="GO:0003729">
    <property type="term" value="F:mRNA binding"/>
    <property type="evidence" value="ECO:0007669"/>
    <property type="project" value="InterPro"/>
</dbReference>